<keyword evidence="3 4" id="KW-0862">Zinc</keyword>
<gene>
    <name evidence="6" type="ORF">CK820_G0039872</name>
</gene>
<evidence type="ECO:0000256" key="2">
    <source>
        <dbReference type="ARBA" id="ARBA00022771"/>
    </source>
</evidence>
<feature type="zinc finger region" description="C3H1-type" evidence="4">
    <location>
        <begin position="7"/>
        <end position="37"/>
    </location>
</feature>
<dbReference type="InterPro" id="IPR045234">
    <property type="entry name" value="Unkempt-like"/>
</dbReference>
<dbReference type="PANTHER" id="PTHR14493:SF36">
    <property type="entry name" value="RING FINGER PROTEIN UNKEMPT HOMOLOG"/>
    <property type="match status" value="1"/>
</dbReference>
<accession>A0A2J8KB24</accession>
<sequence length="68" mass="7499">RRYHLRYYKTGICIHETDSKGNCTKNGLHCAFAHGPHDLRSPVYDIRWAGCWAGLMAVGWGPGQGPGG</sequence>
<dbReference type="InterPro" id="IPR000571">
    <property type="entry name" value="Znf_CCCH"/>
</dbReference>
<protein>
    <submittedName>
        <fullName evidence="6">UNK isoform 4</fullName>
    </submittedName>
</protein>
<keyword evidence="2 4" id="KW-0863">Zinc-finger</keyword>
<dbReference type="Gene3D" id="4.10.1000.10">
    <property type="entry name" value="Zinc finger, CCCH-type"/>
    <property type="match status" value="1"/>
</dbReference>
<dbReference type="EMBL" id="NBAG03000379">
    <property type="protein sequence ID" value="PNI32224.1"/>
    <property type="molecule type" value="Genomic_DNA"/>
</dbReference>
<dbReference type="PROSITE" id="PS50103">
    <property type="entry name" value="ZF_C3H1"/>
    <property type="match status" value="1"/>
</dbReference>
<evidence type="ECO:0000256" key="4">
    <source>
        <dbReference type="PROSITE-ProRule" id="PRU00723"/>
    </source>
</evidence>
<evidence type="ECO:0000256" key="3">
    <source>
        <dbReference type="ARBA" id="ARBA00022833"/>
    </source>
</evidence>
<evidence type="ECO:0000256" key="1">
    <source>
        <dbReference type="ARBA" id="ARBA00022723"/>
    </source>
</evidence>
<reference evidence="6 7" key="1">
    <citation type="submission" date="2017-12" db="EMBL/GenBank/DDBJ databases">
        <title>High-resolution comparative analysis of great ape genomes.</title>
        <authorList>
            <person name="Pollen A."/>
            <person name="Hastie A."/>
            <person name="Hormozdiari F."/>
            <person name="Dougherty M."/>
            <person name="Liu R."/>
            <person name="Chaisson M."/>
            <person name="Hoppe E."/>
            <person name="Hill C."/>
            <person name="Pang A."/>
            <person name="Hillier L."/>
            <person name="Baker C."/>
            <person name="Armstrong J."/>
            <person name="Shendure J."/>
            <person name="Paten B."/>
            <person name="Wilson R."/>
            <person name="Chao H."/>
            <person name="Schneider V."/>
            <person name="Ventura M."/>
            <person name="Kronenberg Z."/>
            <person name="Murali S."/>
            <person name="Gordon D."/>
            <person name="Cantsilieris S."/>
            <person name="Munson K."/>
            <person name="Nelson B."/>
            <person name="Raja A."/>
            <person name="Underwood J."/>
            <person name="Diekhans M."/>
            <person name="Fiddes I."/>
            <person name="Haussler D."/>
            <person name="Eichler E."/>
        </authorList>
    </citation>
    <scope>NUCLEOTIDE SEQUENCE [LARGE SCALE GENOMIC DNA]</scope>
    <source>
        <strain evidence="6">Yerkes chimp pedigree #C0471</strain>
    </source>
</reference>
<evidence type="ECO:0000259" key="5">
    <source>
        <dbReference type="PROSITE" id="PS50103"/>
    </source>
</evidence>
<evidence type="ECO:0000313" key="7">
    <source>
        <dbReference type="Proteomes" id="UP000236370"/>
    </source>
</evidence>
<dbReference type="GO" id="GO:0008270">
    <property type="term" value="F:zinc ion binding"/>
    <property type="evidence" value="ECO:0007669"/>
    <property type="project" value="UniProtKB-KW"/>
</dbReference>
<keyword evidence="1 4" id="KW-0479">Metal-binding</keyword>
<dbReference type="FunFam" id="4.10.1000.10:FF:000054">
    <property type="entry name" value="RING finger protein unkempt homolog"/>
    <property type="match status" value="1"/>
</dbReference>
<dbReference type="AlphaFoldDB" id="A0A2J8KB24"/>
<feature type="domain" description="C3H1-type" evidence="5">
    <location>
        <begin position="7"/>
        <end position="37"/>
    </location>
</feature>
<dbReference type="PANTHER" id="PTHR14493">
    <property type="entry name" value="UNKEMPT FAMILY MEMBER"/>
    <property type="match status" value="1"/>
</dbReference>
<feature type="non-terminal residue" evidence="6">
    <location>
        <position position="1"/>
    </location>
</feature>
<proteinExistence type="predicted"/>
<comment type="caution">
    <text evidence="6">The sequence shown here is derived from an EMBL/GenBank/DDBJ whole genome shotgun (WGS) entry which is preliminary data.</text>
</comment>
<dbReference type="Pfam" id="PF25427">
    <property type="entry name" value="zf-CCCH_UNK"/>
    <property type="match status" value="1"/>
</dbReference>
<organism evidence="6 7">
    <name type="scientific">Pan troglodytes</name>
    <name type="common">Chimpanzee</name>
    <dbReference type="NCBI Taxonomy" id="9598"/>
    <lineage>
        <taxon>Eukaryota</taxon>
        <taxon>Metazoa</taxon>
        <taxon>Chordata</taxon>
        <taxon>Craniata</taxon>
        <taxon>Vertebrata</taxon>
        <taxon>Euteleostomi</taxon>
        <taxon>Mammalia</taxon>
        <taxon>Eutheria</taxon>
        <taxon>Euarchontoglires</taxon>
        <taxon>Primates</taxon>
        <taxon>Haplorrhini</taxon>
        <taxon>Catarrhini</taxon>
        <taxon>Hominidae</taxon>
        <taxon>Pan</taxon>
    </lineage>
</organism>
<dbReference type="Proteomes" id="UP000236370">
    <property type="component" value="Unassembled WGS sequence"/>
</dbReference>
<evidence type="ECO:0000313" key="6">
    <source>
        <dbReference type="EMBL" id="PNI32224.1"/>
    </source>
</evidence>
<name>A0A2J8KB24_PANTR</name>